<dbReference type="Proteomes" id="UP000045545">
    <property type="component" value="Unassembled WGS sequence"/>
</dbReference>
<dbReference type="InterPro" id="IPR006153">
    <property type="entry name" value="Cation/H_exchanger_TM"/>
</dbReference>
<feature type="transmembrane region" description="Helical" evidence="9">
    <location>
        <begin position="52"/>
        <end position="72"/>
    </location>
</feature>
<dbReference type="PROSITE" id="PS51202">
    <property type="entry name" value="RCK_C"/>
    <property type="match status" value="1"/>
</dbReference>
<keyword evidence="4" id="KW-1003">Cell membrane</keyword>
<evidence type="ECO:0000256" key="7">
    <source>
        <dbReference type="ARBA" id="ARBA00023065"/>
    </source>
</evidence>
<dbReference type="GO" id="GO:0008324">
    <property type="term" value="F:monoatomic cation transmembrane transporter activity"/>
    <property type="evidence" value="ECO:0007669"/>
    <property type="project" value="InterPro"/>
</dbReference>
<evidence type="ECO:0000256" key="8">
    <source>
        <dbReference type="ARBA" id="ARBA00023136"/>
    </source>
</evidence>
<feature type="transmembrane region" description="Helical" evidence="9">
    <location>
        <begin position="113"/>
        <end position="133"/>
    </location>
</feature>
<comment type="subcellular location">
    <subcellularLocation>
        <location evidence="1">Cell membrane</location>
        <topology evidence="1">Multi-pass membrane protein</topology>
    </subcellularLocation>
</comment>
<dbReference type="OrthoDB" id="9810759at2"/>
<dbReference type="EMBL" id="CGIH01000013">
    <property type="protein sequence ID" value="CFX29244.1"/>
    <property type="molecule type" value="Genomic_DNA"/>
</dbReference>
<evidence type="ECO:0000256" key="1">
    <source>
        <dbReference type="ARBA" id="ARBA00004651"/>
    </source>
</evidence>
<dbReference type="AlphaFoldDB" id="A0A0E3W2X6"/>
<feature type="transmembrane region" description="Helical" evidence="9">
    <location>
        <begin position="209"/>
        <end position="230"/>
    </location>
</feature>
<dbReference type="NCBIfam" id="NF003715">
    <property type="entry name" value="PRK05326.1-2"/>
    <property type="match status" value="1"/>
</dbReference>
<dbReference type="Gene3D" id="3.30.70.1450">
    <property type="entry name" value="Regulator of K+ conductance, C-terminal domain"/>
    <property type="match status" value="1"/>
</dbReference>
<evidence type="ECO:0000259" key="10">
    <source>
        <dbReference type="PROSITE" id="PS51202"/>
    </source>
</evidence>
<keyword evidence="6 9" id="KW-1133">Transmembrane helix</keyword>
<dbReference type="RefSeq" id="WP_046496327.1">
    <property type="nucleotide sequence ID" value="NZ_CGIH01000013.1"/>
</dbReference>
<dbReference type="GO" id="GO:0005886">
    <property type="term" value="C:plasma membrane"/>
    <property type="evidence" value="ECO:0007669"/>
    <property type="project" value="UniProtKB-SubCell"/>
</dbReference>
<dbReference type="GO" id="GO:1902600">
    <property type="term" value="P:proton transmembrane transport"/>
    <property type="evidence" value="ECO:0007669"/>
    <property type="project" value="InterPro"/>
</dbReference>
<dbReference type="InterPro" id="IPR038770">
    <property type="entry name" value="Na+/solute_symporter_sf"/>
</dbReference>
<feature type="transmembrane region" description="Helical" evidence="9">
    <location>
        <begin position="355"/>
        <end position="378"/>
    </location>
</feature>
<dbReference type="SUPFAM" id="SSF116726">
    <property type="entry name" value="TrkA C-terminal domain-like"/>
    <property type="match status" value="1"/>
</dbReference>
<evidence type="ECO:0000256" key="5">
    <source>
        <dbReference type="ARBA" id="ARBA00022692"/>
    </source>
</evidence>
<dbReference type="NCBIfam" id="NF003716">
    <property type="entry name" value="PRK05326.1-3"/>
    <property type="match status" value="1"/>
</dbReference>
<evidence type="ECO:0000256" key="6">
    <source>
        <dbReference type="ARBA" id="ARBA00022989"/>
    </source>
</evidence>
<feature type="transmembrane region" description="Helical" evidence="9">
    <location>
        <begin position="84"/>
        <end position="107"/>
    </location>
</feature>
<keyword evidence="8 9" id="KW-0472">Membrane</keyword>
<dbReference type="STRING" id="690567.942"/>
<keyword evidence="3" id="KW-0050">Antiport</keyword>
<keyword evidence="2" id="KW-0813">Transport</keyword>
<dbReference type="PANTHER" id="PTHR32507">
    <property type="entry name" value="NA(+)/H(+) ANTIPORTER 1"/>
    <property type="match status" value="1"/>
</dbReference>
<evidence type="ECO:0000256" key="2">
    <source>
        <dbReference type="ARBA" id="ARBA00022448"/>
    </source>
</evidence>
<evidence type="ECO:0000313" key="11">
    <source>
        <dbReference type="EMBL" id="CFX29244.1"/>
    </source>
</evidence>
<feature type="transmembrane region" description="Helical" evidence="9">
    <location>
        <begin position="262"/>
        <end position="283"/>
    </location>
</feature>
<feature type="transmembrane region" description="Helical" evidence="9">
    <location>
        <begin position="176"/>
        <end position="197"/>
    </location>
</feature>
<keyword evidence="12" id="KW-1185">Reference proteome</keyword>
<dbReference type="PANTHER" id="PTHR32507:SF7">
    <property type="entry name" value="K(+)_H(+) ANTIPORTER NHAP2"/>
    <property type="match status" value="1"/>
</dbReference>
<feature type="domain" description="RCK C-terminal" evidence="10">
    <location>
        <begin position="395"/>
        <end position="476"/>
    </location>
</feature>
<accession>A0A0E3W2X6</accession>
<dbReference type="InterPro" id="IPR036721">
    <property type="entry name" value="RCK_C_sf"/>
</dbReference>
<dbReference type="GO" id="GO:0006813">
    <property type="term" value="P:potassium ion transport"/>
    <property type="evidence" value="ECO:0007669"/>
    <property type="project" value="InterPro"/>
</dbReference>
<keyword evidence="5 9" id="KW-0812">Transmembrane</keyword>
<name>A0A0E3W2X6_9FIRM</name>
<protein>
    <submittedName>
        <fullName evidence="11">Cation/H+ exchanger</fullName>
    </submittedName>
</protein>
<proteinExistence type="predicted"/>
<reference evidence="11 12" key="1">
    <citation type="submission" date="2015-03" db="EMBL/GenBank/DDBJ databases">
        <authorList>
            <person name="Murphy D."/>
        </authorList>
    </citation>
    <scope>NUCLEOTIDE SEQUENCE [LARGE SCALE GENOMIC DNA]</scope>
    <source>
        <strain evidence="11 12">OL-4</strain>
    </source>
</reference>
<dbReference type="Pfam" id="PF02080">
    <property type="entry name" value="TrkA_C"/>
    <property type="match status" value="1"/>
</dbReference>
<organism evidence="11 12">
    <name type="scientific">Syntrophomonas zehnderi OL-4</name>
    <dbReference type="NCBI Taxonomy" id="690567"/>
    <lineage>
        <taxon>Bacteria</taxon>
        <taxon>Bacillati</taxon>
        <taxon>Bacillota</taxon>
        <taxon>Clostridia</taxon>
        <taxon>Eubacteriales</taxon>
        <taxon>Syntrophomonadaceae</taxon>
        <taxon>Syntrophomonas</taxon>
    </lineage>
</organism>
<dbReference type="Pfam" id="PF00999">
    <property type="entry name" value="Na_H_Exchanger"/>
    <property type="match status" value="1"/>
</dbReference>
<feature type="transmembrane region" description="Helical" evidence="9">
    <location>
        <begin position="324"/>
        <end position="343"/>
    </location>
</feature>
<dbReference type="GO" id="GO:0015297">
    <property type="term" value="F:antiporter activity"/>
    <property type="evidence" value="ECO:0007669"/>
    <property type="project" value="UniProtKB-KW"/>
</dbReference>
<evidence type="ECO:0000313" key="12">
    <source>
        <dbReference type="Proteomes" id="UP000045545"/>
    </source>
</evidence>
<gene>
    <name evidence="11" type="ORF">942</name>
</gene>
<dbReference type="Gene3D" id="1.20.1530.20">
    <property type="match status" value="1"/>
</dbReference>
<sequence>MILLLALLLLLATFSTKLADRLGIPGMIVFLVLGMIFGSDGLNLIYFDNPVLAQKVATAFLIIILFEGGFNTKKELLKVAFKPAFSLATVGIIITAASAGILFHLVIGLSLESSILIGAIISSTDAAAVFALFRNKSIQPKTAATLEIESASNDPMAIILTILIIDYMLGTLSNPFLFLLNLAWQITAGLAIGYLIGKLSPHLFNRARLDNGGFYYVLILGVCFLSFGLADQLKTNGFLAVYIAGFYVGNAEFVYKQGISRFLEGLSTFSNVWLFLMLGLLVFPSEILTFWKQGVVVALILILVARPLAVFLSTLFWDYSLKERVFLCWGGIRGAVPIVLATYPAAAGLPEGNYYFNIVFFVVLISALVQGSTIDFFAGKLDLLVKKKRTSPHSLELISLEQTRAELLEYYVEKDSYLVDKQLQDLPLPKDSLIIAIVRKDDIITPRGDTTIRNKDILFLLVGYEDKHELLELFDSEATRHSAESIYH</sequence>
<keyword evidence="7" id="KW-0406">Ion transport</keyword>
<evidence type="ECO:0000256" key="3">
    <source>
        <dbReference type="ARBA" id="ARBA00022449"/>
    </source>
</evidence>
<evidence type="ECO:0000256" key="4">
    <source>
        <dbReference type="ARBA" id="ARBA00022475"/>
    </source>
</evidence>
<dbReference type="InterPro" id="IPR006037">
    <property type="entry name" value="RCK_C"/>
</dbReference>
<evidence type="ECO:0000256" key="9">
    <source>
        <dbReference type="SAM" id="Phobius"/>
    </source>
</evidence>
<feature type="transmembrane region" description="Helical" evidence="9">
    <location>
        <begin position="295"/>
        <end position="317"/>
    </location>
</feature>
<feature type="transmembrane region" description="Helical" evidence="9">
    <location>
        <begin position="236"/>
        <end position="255"/>
    </location>
</feature>